<keyword evidence="11" id="KW-1185">Reference proteome</keyword>
<evidence type="ECO:0000313" key="10">
    <source>
        <dbReference type="EMBL" id="GIH14100.1"/>
    </source>
</evidence>
<evidence type="ECO:0000256" key="6">
    <source>
        <dbReference type="ARBA" id="ARBA00023136"/>
    </source>
</evidence>
<sequence length="714" mass="74001">MFARLGRMVVRHPWWVILGWIVAAAAIIALSPGLTSTTDESSFLPSHYESIQAANVQSKAFPQAFTPDAIMVFERQDGSALSDQDAAKVAAIAKSLSDKQITGVRQIVATPPSTNKLIQTAAVAMVEPKGPADKTQTNAVSTMRSDLKPLVADTGLKVGITGAAAQQLDSQKSGNRAEAIVGLATILLIIVLLLVIFRSPVVALLPVITIGVVSQVATGLIAIASKAFNLKADSSINEILIVVLFGIGTDYILFLMFRYRERLRSGEDSKQAMISAVTRVGEAIASAAGAVIIAFLALTLSTLGLFKSMGPSLAIAVAVTLLAGLTLIPAVVSLLGTKVFWPSKAWRSAPSGSKSAAVGRALGRRPGLFAGVAGLVMVVLAIGALGFKANFDLGSSSLPKTAESTVALADLQKGFPAGSTEPTSVFLRSDGGAGLDKSTLATFGDKLKTVHGVGSVTGPQLSKDGSVANYSVILTSDPQSSAAISAIGPLRDAAHAAAPPGTTALVGGLTSVFADIQTAMNHDYLVVFPVAAVLIMIILGLLLRSLVAPWYLMASVGLGFAATLGATVLIFQNLRGDPGLLFILPVFMYLFVVALGTDYNILMIARLREEAREGRSPREAAALAVRHAGPTIAAAGVILAGTFGSLLLAGNDILSEMGFAVSFGIVIAAFVMAMFFTPAITALIGHAAWWPGHQDEAHEKAPAAREPVEAGAPR</sequence>
<dbReference type="SUPFAM" id="SSF82866">
    <property type="entry name" value="Multidrug efflux transporter AcrB transmembrane domain"/>
    <property type="match status" value="2"/>
</dbReference>
<dbReference type="EMBL" id="BONZ01000021">
    <property type="protein sequence ID" value="GIH14100.1"/>
    <property type="molecule type" value="Genomic_DNA"/>
</dbReference>
<feature type="transmembrane region" description="Helical" evidence="8">
    <location>
        <begin position="280"/>
        <end position="306"/>
    </location>
</feature>
<comment type="caution">
    <text evidence="10">The sequence shown here is derived from an EMBL/GenBank/DDBJ whole genome shotgun (WGS) entry which is preliminary data.</text>
</comment>
<evidence type="ECO:0000256" key="5">
    <source>
        <dbReference type="ARBA" id="ARBA00022989"/>
    </source>
</evidence>
<keyword evidence="4 8" id="KW-0812">Transmembrane</keyword>
<feature type="transmembrane region" description="Helical" evidence="8">
    <location>
        <begin position="204"/>
        <end position="227"/>
    </location>
</feature>
<feature type="transmembrane region" description="Helical" evidence="8">
    <location>
        <begin position="368"/>
        <end position="387"/>
    </location>
</feature>
<proteinExistence type="inferred from homology"/>
<dbReference type="PROSITE" id="PS50156">
    <property type="entry name" value="SSD"/>
    <property type="match status" value="1"/>
</dbReference>
<dbReference type="PANTHER" id="PTHR33406:SF6">
    <property type="entry name" value="MEMBRANE PROTEIN YDGH-RELATED"/>
    <property type="match status" value="1"/>
</dbReference>
<evidence type="ECO:0000256" key="3">
    <source>
        <dbReference type="ARBA" id="ARBA00022475"/>
    </source>
</evidence>
<feature type="transmembrane region" description="Helical" evidence="8">
    <location>
        <begin position="239"/>
        <end position="259"/>
    </location>
</feature>
<evidence type="ECO:0000256" key="4">
    <source>
        <dbReference type="ARBA" id="ARBA00022692"/>
    </source>
</evidence>
<feature type="transmembrane region" description="Helical" evidence="8">
    <location>
        <begin position="12"/>
        <end position="34"/>
    </location>
</feature>
<feature type="transmembrane region" description="Helical" evidence="8">
    <location>
        <begin position="580"/>
        <end position="602"/>
    </location>
</feature>
<protein>
    <submittedName>
        <fullName evidence="10">Putative membrane protein</fullName>
    </submittedName>
</protein>
<dbReference type="Gene3D" id="1.20.1640.10">
    <property type="entry name" value="Multidrug efflux transporter AcrB transmembrane domain"/>
    <property type="match status" value="2"/>
</dbReference>
<evidence type="ECO:0000313" key="11">
    <source>
        <dbReference type="Proteomes" id="UP000642748"/>
    </source>
</evidence>
<dbReference type="InterPro" id="IPR004869">
    <property type="entry name" value="MMPL_dom"/>
</dbReference>
<evidence type="ECO:0000256" key="1">
    <source>
        <dbReference type="ARBA" id="ARBA00004651"/>
    </source>
</evidence>
<dbReference type="GO" id="GO:0005886">
    <property type="term" value="C:plasma membrane"/>
    <property type="evidence" value="ECO:0007669"/>
    <property type="project" value="UniProtKB-SubCell"/>
</dbReference>
<feature type="compositionally biased region" description="Basic and acidic residues" evidence="7">
    <location>
        <begin position="695"/>
        <end position="708"/>
    </location>
</feature>
<keyword evidence="6 8" id="KW-0472">Membrane</keyword>
<dbReference type="PANTHER" id="PTHR33406">
    <property type="entry name" value="MEMBRANE PROTEIN MJ1562-RELATED"/>
    <property type="match status" value="1"/>
</dbReference>
<feature type="region of interest" description="Disordered" evidence="7">
    <location>
        <begin position="695"/>
        <end position="714"/>
    </location>
</feature>
<dbReference type="AlphaFoldDB" id="A0A8J3QN43"/>
<evidence type="ECO:0000256" key="8">
    <source>
        <dbReference type="SAM" id="Phobius"/>
    </source>
</evidence>
<accession>A0A8J3QN43</accession>
<evidence type="ECO:0000256" key="2">
    <source>
        <dbReference type="ARBA" id="ARBA00010157"/>
    </source>
</evidence>
<comment type="similarity">
    <text evidence="2">Belongs to the resistance-nodulation-cell division (RND) (TC 2.A.6) family. MmpL subfamily.</text>
</comment>
<comment type="subcellular location">
    <subcellularLocation>
        <location evidence="1">Cell membrane</location>
        <topology evidence="1">Multi-pass membrane protein</topology>
    </subcellularLocation>
</comment>
<feature type="domain" description="SSD" evidence="9">
    <location>
        <begin position="202"/>
        <end position="334"/>
    </location>
</feature>
<keyword evidence="3" id="KW-1003">Cell membrane</keyword>
<gene>
    <name evidence="10" type="ORF">Raf01_22720</name>
</gene>
<evidence type="ECO:0000259" key="9">
    <source>
        <dbReference type="PROSITE" id="PS50156"/>
    </source>
</evidence>
<name>A0A8J3QN43_9ACTN</name>
<dbReference type="Proteomes" id="UP000642748">
    <property type="component" value="Unassembled WGS sequence"/>
</dbReference>
<feature type="transmembrane region" description="Helical" evidence="8">
    <location>
        <begin position="179"/>
        <end position="197"/>
    </location>
</feature>
<evidence type="ECO:0000256" key="7">
    <source>
        <dbReference type="SAM" id="MobiDB-lite"/>
    </source>
</evidence>
<feature type="transmembrane region" description="Helical" evidence="8">
    <location>
        <begin position="550"/>
        <end position="574"/>
    </location>
</feature>
<feature type="transmembrane region" description="Helical" evidence="8">
    <location>
        <begin position="312"/>
        <end position="337"/>
    </location>
</feature>
<organism evidence="10 11">
    <name type="scientific">Rugosimonospora africana</name>
    <dbReference type="NCBI Taxonomy" id="556532"/>
    <lineage>
        <taxon>Bacteria</taxon>
        <taxon>Bacillati</taxon>
        <taxon>Actinomycetota</taxon>
        <taxon>Actinomycetes</taxon>
        <taxon>Micromonosporales</taxon>
        <taxon>Micromonosporaceae</taxon>
        <taxon>Rugosimonospora</taxon>
    </lineage>
</organism>
<feature type="transmembrane region" description="Helical" evidence="8">
    <location>
        <begin position="659"/>
        <end position="684"/>
    </location>
</feature>
<reference evidence="10" key="1">
    <citation type="submission" date="2021-01" db="EMBL/GenBank/DDBJ databases">
        <title>Whole genome shotgun sequence of Rugosimonospora africana NBRC 104875.</title>
        <authorList>
            <person name="Komaki H."/>
            <person name="Tamura T."/>
        </authorList>
    </citation>
    <scope>NUCLEOTIDE SEQUENCE</scope>
    <source>
        <strain evidence="10">NBRC 104875</strain>
    </source>
</reference>
<dbReference type="Pfam" id="PF03176">
    <property type="entry name" value="MMPL"/>
    <property type="match status" value="2"/>
</dbReference>
<keyword evidence="5 8" id="KW-1133">Transmembrane helix</keyword>
<dbReference type="InterPro" id="IPR000731">
    <property type="entry name" value="SSD"/>
</dbReference>
<dbReference type="InterPro" id="IPR050545">
    <property type="entry name" value="Mycobact_MmpL"/>
</dbReference>
<feature type="transmembrane region" description="Helical" evidence="8">
    <location>
        <begin position="524"/>
        <end position="543"/>
    </location>
</feature>
<feature type="transmembrane region" description="Helical" evidence="8">
    <location>
        <begin position="623"/>
        <end position="647"/>
    </location>
</feature>